<proteinExistence type="predicted"/>
<keyword evidence="4" id="KW-1185">Reference proteome</keyword>
<dbReference type="Gene3D" id="3.30.559.10">
    <property type="entry name" value="Chloramphenicol acetyltransferase-like domain"/>
    <property type="match status" value="2"/>
</dbReference>
<evidence type="ECO:0000313" key="4">
    <source>
        <dbReference type="Proteomes" id="UP000813427"/>
    </source>
</evidence>
<feature type="domain" description="Trichothecene 3-O-acetyltransferase-like N-terminal" evidence="2">
    <location>
        <begin position="24"/>
        <end position="179"/>
    </location>
</feature>
<dbReference type="GO" id="GO:0016740">
    <property type="term" value="F:transferase activity"/>
    <property type="evidence" value="ECO:0007669"/>
    <property type="project" value="UniProtKB-KW"/>
</dbReference>
<protein>
    <submittedName>
        <fullName evidence="3">Trichothecene 3-O-acetyltransferase</fullName>
    </submittedName>
</protein>
<dbReference type="InterPro" id="IPR051283">
    <property type="entry name" value="Sec_Metabolite_Acyltrans"/>
</dbReference>
<dbReference type="Proteomes" id="UP000813427">
    <property type="component" value="Unassembled WGS sequence"/>
</dbReference>
<comment type="caution">
    <text evidence="3">The sequence shown here is derived from an EMBL/GenBank/DDBJ whole genome shotgun (WGS) entry which is preliminary data.</text>
</comment>
<organism evidence="3 4">
    <name type="scientific">Fusarium tricinctum</name>
    <dbReference type="NCBI Taxonomy" id="61284"/>
    <lineage>
        <taxon>Eukaryota</taxon>
        <taxon>Fungi</taxon>
        <taxon>Dikarya</taxon>
        <taxon>Ascomycota</taxon>
        <taxon>Pezizomycotina</taxon>
        <taxon>Sordariomycetes</taxon>
        <taxon>Hypocreomycetidae</taxon>
        <taxon>Hypocreales</taxon>
        <taxon>Nectriaceae</taxon>
        <taxon>Fusarium</taxon>
        <taxon>Fusarium tricinctum species complex</taxon>
    </lineage>
</organism>
<name>A0A8K0RXL8_9HYPO</name>
<dbReference type="EMBL" id="JAGPXF010000004">
    <property type="protein sequence ID" value="KAH7245788.1"/>
    <property type="molecule type" value="Genomic_DNA"/>
</dbReference>
<dbReference type="OrthoDB" id="1862401at2759"/>
<dbReference type="InterPro" id="IPR023213">
    <property type="entry name" value="CAT-like_dom_sf"/>
</dbReference>
<accession>A0A8K0RXL8</accession>
<dbReference type="AlphaFoldDB" id="A0A8K0RXL8"/>
<reference evidence="3" key="1">
    <citation type="journal article" date="2021" name="Nat. Commun.">
        <title>Genetic determinants of endophytism in the Arabidopsis root mycobiome.</title>
        <authorList>
            <person name="Mesny F."/>
            <person name="Miyauchi S."/>
            <person name="Thiergart T."/>
            <person name="Pickel B."/>
            <person name="Atanasova L."/>
            <person name="Karlsson M."/>
            <person name="Huettel B."/>
            <person name="Barry K.W."/>
            <person name="Haridas S."/>
            <person name="Chen C."/>
            <person name="Bauer D."/>
            <person name="Andreopoulos W."/>
            <person name="Pangilinan J."/>
            <person name="LaButti K."/>
            <person name="Riley R."/>
            <person name="Lipzen A."/>
            <person name="Clum A."/>
            <person name="Drula E."/>
            <person name="Henrissat B."/>
            <person name="Kohler A."/>
            <person name="Grigoriev I.V."/>
            <person name="Martin F.M."/>
            <person name="Hacquard S."/>
        </authorList>
    </citation>
    <scope>NUCLEOTIDE SEQUENCE</scope>
    <source>
        <strain evidence="3">MPI-SDFR-AT-0068</strain>
    </source>
</reference>
<evidence type="ECO:0000256" key="1">
    <source>
        <dbReference type="ARBA" id="ARBA00022679"/>
    </source>
</evidence>
<dbReference type="Pfam" id="PF22664">
    <property type="entry name" value="TRI-like_N"/>
    <property type="match status" value="1"/>
</dbReference>
<gene>
    <name evidence="3" type="ORF">BKA59DRAFT_476304</name>
</gene>
<evidence type="ECO:0000259" key="2">
    <source>
        <dbReference type="Pfam" id="PF22664"/>
    </source>
</evidence>
<dbReference type="PANTHER" id="PTHR31896:SF64">
    <property type="entry name" value="TRICHOTHECENE 3-O-ACETYLTRANSFERASE"/>
    <property type="match status" value="1"/>
</dbReference>
<dbReference type="PANTHER" id="PTHR31896">
    <property type="entry name" value="FAMILY REGULATORY PROTEIN, PUTATIVE (AFU_ORTHOLOGUE AFUA_3G14730)-RELATED"/>
    <property type="match status" value="1"/>
</dbReference>
<dbReference type="InterPro" id="IPR054710">
    <property type="entry name" value="Tri101-like_N"/>
</dbReference>
<evidence type="ECO:0000313" key="3">
    <source>
        <dbReference type="EMBL" id="KAH7245788.1"/>
    </source>
</evidence>
<sequence>MANIDTPHLHMELDTLGQQPLLRIYTQISLCFPVADPSKHSTIVATLQHGLSRLAQSFPWVAGQVKCDAKEGTSGIFSIVPFEKVPRLVVKDLRDDPSAPTMEGLRKAEFPMRMFDENVIAPRKTLPIGPDYSPNDPEPVLLVQVNFIEGGLILTVNAQHACMDMMGQDAVVRLLSKACRKEEFTEEEITTINIDRKNAVPLIENYEVGPELDHQLVKSPPPTEQSPPPPASWVLFSFSPQALSELKDKATQSLDPSTKFISTDDAVSAFIWQSVTRVRLAHLDASAPTNFRRAVDVRAALDAPKEYPGMLQNMTYSSSTLSQIANEPLGAVASRLRRELSPSSLRQRTRGLVTYLHNQPDKSVVSLTADANSSTDIMLSSWAKTGFWGYDFGLGLGMPESVRRPLFEPFESLAYLLPKRPDGEITAALSFRDEDIERLKVDEEWVKYAHYIG</sequence>
<keyword evidence="1" id="KW-0808">Transferase</keyword>